<sequence>MLSGANASREETTVLIMENRLPVGDSRRRELRDAKLTFREELLADRHRALKRVCPCNICMGENRSPRFRAVVWQHLRKYGRHPAHRGSTEGFERARAMRSGTRTYRQIMVAEREAFGGKEIVN</sequence>
<accession>A0A8T0HQ40</accession>
<dbReference type="EMBL" id="CM026426">
    <property type="protein sequence ID" value="KAG0572855.1"/>
    <property type="molecule type" value="Genomic_DNA"/>
</dbReference>
<evidence type="ECO:0000313" key="2">
    <source>
        <dbReference type="Proteomes" id="UP000822688"/>
    </source>
</evidence>
<reference evidence="1" key="1">
    <citation type="submission" date="2020-06" db="EMBL/GenBank/DDBJ databases">
        <title>WGS assembly of Ceratodon purpureus strain R40.</title>
        <authorList>
            <person name="Carey S.B."/>
            <person name="Jenkins J."/>
            <person name="Shu S."/>
            <person name="Lovell J.T."/>
            <person name="Sreedasyam A."/>
            <person name="Maumus F."/>
            <person name="Tiley G.P."/>
            <person name="Fernandez-Pozo N."/>
            <person name="Barry K."/>
            <person name="Chen C."/>
            <person name="Wang M."/>
            <person name="Lipzen A."/>
            <person name="Daum C."/>
            <person name="Saski C.A."/>
            <person name="Payton A.C."/>
            <person name="Mcbreen J.C."/>
            <person name="Conrad R.E."/>
            <person name="Kollar L.M."/>
            <person name="Olsson S."/>
            <person name="Huttunen S."/>
            <person name="Landis J.B."/>
            <person name="Wickett N.J."/>
            <person name="Johnson M.G."/>
            <person name="Rensing S.A."/>
            <person name="Grimwood J."/>
            <person name="Schmutz J."/>
            <person name="Mcdaniel S.F."/>
        </authorList>
    </citation>
    <scope>NUCLEOTIDE SEQUENCE</scope>
    <source>
        <strain evidence="1">R40</strain>
    </source>
</reference>
<name>A0A8T0HQ40_CERPU</name>
<comment type="caution">
    <text evidence="1">The sequence shown here is derived from an EMBL/GenBank/DDBJ whole genome shotgun (WGS) entry which is preliminary data.</text>
</comment>
<dbReference type="Proteomes" id="UP000822688">
    <property type="component" value="Chromosome V"/>
</dbReference>
<organism evidence="1 2">
    <name type="scientific">Ceratodon purpureus</name>
    <name type="common">Fire moss</name>
    <name type="synonym">Dicranum purpureum</name>
    <dbReference type="NCBI Taxonomy" id="3225"/>
    <lineage>
        <taxon>Eukaryota</taxon>
        <taxon>Viridiplantae</taxon>
        <taxon>Streptophyta</taxon>
        <taxon>Embryophyta</taxon>
        <taxon>Bryophyta</taxon>
        <taxon>Bryophytina</taxon>
        <taxon>Bryopsida</taxon>
        <taxon>Dicranidae</taxon>
        <taxon>Pseudoditrichales</taxon>
        <taxon>Ditrichaceae</taxon>
        <taxon>Ceratodon</taxon>
    </lineage>
</organism>
<gene>
    <name evidence="1" type="ORF">KC19_VG130400</name>
</gene>
<keyword evidence="2" id="KW-1185">Reference proteome</keyword>
<dbReference type="AlphaFoldDB" id="A0A8T0HQ40"/>
<protein>
    <submittedName>
        <fullName evidence="1">Uncharacterized protein</fullName>
    </submittedName>
</protein>
<evidence type="ECO:0000313" key="1">
    <source>
        <dbReference type="EMBL" id="KAG0572855.1"/>
    </source>
</evidence>
<proteinExistence type="predicted"/>